<dbReference type="AlphaFoldDB" id="A0ABD7SR24"/>
<name>A0ABD7SR24_VIBCL</name>
<accession>A0ABD7SR24</accession>
<sequence length="138" mass="15947">MANYQVFKFDKFSDKWVLAWGLKPRSFLRADGMNENCDEKAIDKFIADTKRCKMNLLLVRFADFGTGRHILHEINGEQDLDKLAVEIQEGSHPKLLELIQERKPLTRFDSGTTEEQVNVIKHALLESVYPNERVKLVG</sequence>
<organism evidence="1 2">
    <name type="scientific">Vibrio cholerae</name>
    <dbReference type="NCBI Taxonomy" id="666"/>
    <lineage>
        <taxon>Bacteria</taxon>
        <taxon>Pseudomonadati</taxon>
        <taxon>Pseudomonadota</taxon>
        <taxon>Gammaproteobacteria</taxon>
        <taxon>Vibrionales</taxon>
        <taxon>Vibrionaceae</taxon>
        <taxon>Vibrio</taxon>
    </lineage>
</organism>
<evidence type="ECO:0000313" key="2">
    <source>
        <dbReference type="Proteomes" id="UP000323819"/>
    </source>
</evidence>
<dbReference type="Proteomes" id="UP000323819">
    <property type="component" value="Unassembled WGS sequence"/>
</dbReference>
<evidence type="ECO:0000313" key="1">
    <source>
        <dbReference type="EMBL" id="TXX67178.1"/>
    </source>
</evidence>
<protein>
    <submittedName>
        <fullName evidence="1">Uncharacterized protein</fullName>
    </submittedName>
</protein>
<gene>
    <name evidence="1" type="ORF">FXF03_01005</name>
</gene>
<comment type="caution">
    <text evidence="1">The sequence shown here is derived from an EMBL/GenBank/DDBJ whole genome shotgun (WGS) entry which is preliminary data.</text>
</comment>
<proteinExistence type="predicted"/>
<dbReference type="EMBL" id="VSIJ01000005">
    <property type="protein sequence ID" value="TXX67178.1"/>
    <property type="molecule type" value="Genomic_DNA"/>
</dbReference>
<reference evidence="1 2" key="1">
    <citation type="submission" date="2019-06" db="EMBL/GenBank/DDBJ databases">
        <title>Vibrio cholerae phylogeny based on whole-genome sequencing reveals genetic diversity and population strucutre.</title>
        <authorList>
            <person name="Zhiqiu Y."/>
            <person name="Bin L."/>
            <person name="Lingyan J."/>
        </authorList>
    </citation>
    <scope>NUCLEOTIDE SEQUENCE [LARGE SCALE GENOMIC DNA]</scope>
    <source>
        <strain evidence="1 2">N2814</strain>
    </source>
</reference>
<dbReference type="RefSeq" id="WP_044125794.1">
    <property type="nucleotide sequence ID" value="NZ_JAILXN010000001.1"/>
</dbReference>